<dbReference type="Gene3D" id="1.10.287.160">
    <property type="entry name" value="HR1 repeat"/>
    <property type="match status" value="1"/>
</dbReference>
<evidence type="ECO:0000313" key="3">
    <source>
        <dbReference type="Proteomes" id="UP001295444"/>
    </source>
</evidence>
<evidence type="ECO:0000313" key="2">
    <source>
        <dbReference type="EMBL" id="CAH2321782.1"/>
    </source>
</evidence>
<dbReference type="SUPFAM" id="SSF46585">
    <property type="entry name" value="HR1 repeat"/>
    <property type="match status" value="1"/>
</dbReference>
<dbReference type="InterPro" id="IPR011072">
    <property type="entry name" value="HR1_rho-bd"/>
</dbReference>
<keyword evidence="2" id="KW-0808">Transferase</keyword>
<dbReference type="Proteomes" id="UP001295444">
    <property type="component" value="Chromosome 11"/>
</dbReference>
<dbReference type="GO" id="GO:0016301">
    <property type="term" value="F:kinase activity"/>
    <property type="evidence" value="ECO:0007669"/>
    <property type="project" value="UniProtKB-KW"/>
</dbReference>
<dbReference type="AlphaFoldDB" id="A0AAD1T9L3"/>
<dbReference type="InterPro" id="IPR036274">
    <property type="entry name" value="HR1_rpt_sf"/>
</dbReference>
<dbReference type="SMART" id="SM00742">
    <property type="entry name" value="Hr1"/>
    <property type="match status" value="1"/>
</dbReference>
<protein>
    <submittedName>
        <fullName evidence="2">Serine threonine- kinase N2, partial</fullName>
    </submittedName>
</protein>
<reference evidence="2" key="1">
    <citation type="submission" date="2022-03" db="EMBL/GenBank/DDBJ databases">
        <authorList>
            <person name="Alioto T."/>
            <person name="Alioto T."/>
            <person name="Gomez Garrido J."/>
        </authorList>
    </citation>
    <scope>NUCLEOTIDE SEQUENCE</scope>
</reference>
<name>A0AAD1T9L3_PELCU</name>
<evidence type="ECO:0000259" key="1">
    <source>
        <dbReference type="SMART" id="SM00742"/>
    </source>
</evidence>
<sequence length="333" mass="37121">TPAISPLEKRIEELSHQFVIERAVAEGAKHAIQKLDGKPLVEAQSILQASNEKLDLLKYSLEERVKELPDGHPRKSITTEELSLGSVKSKSIALTGTLKVRVKGCHGILENVPGRLKDPSDVLPGRSPRRGRFLLMNRIRRNNRGSNQKIQENFDFSRNYSTTIYVEYKLQESPLNPVCQNKAAGWYLLNLVCQNKAAGWYILNPVCQTKAAALDHFNPVCQNKAAAWYLLNLVCQNKAAGWYLLNPVCQNKAAALDHLNPVCQNKAAAWYLLNPVCQNKAAAWYLLNSVCQNKAAGWYLLNPVCQNKAAGWYLLNPVCQNKAAVGNLLVPHC</sequence>
<feature type="non-terminal residue" evidence="2">
    <location>
        <position position="1"/>
    </location>
</feature>
<proteinExistence type="predicted"/>
<keyword evidence="3" id="KW-1185">Reference proteome</keyword>
<accession>A0AAD1T9L3</accession>
<keyword evidence="2" id="KW-0418">Kinase</keyword>
<organism evidence="2 3">
    <name type="scientific">Pelobates cultripes</name>
    <name type="common">Western spadefoot toad</name>
    <dbReference type="NCBI Taxonomy" id="61616"/>
    <lineage>
        <taxon>Eukaryota</taxon>
        <taxon>Metazoa</taxon>
        <taxon>Chordata</taxon>
        <taxon>Craniata</taxon>
        <taxon>Vertebrata</taxon>
        <taxon>Euteleostomi</taxon>
        <taxon>Amphibia</taxon>
        <taxon>Batrachia</taxon>
        <taxon>Anura</taxon>
        <taxon>Pelobatoidea</taxon>
        <taxon>Pelobatidae</taxon>
        <taxon>Pelobates</taxon>
    </lineage>
</organism>
<dbReference type="EMBL" id="OW240922">
    <property type="protein sequence ID" value="CAH2321782.1"/>
    <property type="molecule type" value="Genomic_DNA"/>
</dbReference>
<dbReference type="GO" id="GO:0007165">
    <property type="term" value="P:signal transduction"/>
    <property type="evidence" value="ECO:0007669"/>
    <property type="project" value="InterPro"/>
</dbReference>
<gene>
    <name evidence="2" type="ORF">PECUL_23A052903</name>
</gene>
<feature type="domain" description="REM-1" evidence="1">
    <location>
        <begin position="9"/>
        <end position="71"/>
    </location>
</feature>